<evidence type="ECO:0000313" key="2">
    <source>
        <dbReference type="Proteomes" id="UP000317550"/>
    </source>
</evidence>
<dbReference type="OrthoDB" id="9790048at2"/>
<evidence type="ECO:0000313" key="1">
    <source>
        <dbReference type="EMBL" id="QDQ27756.1"/>
    </source>
</evidence>
<dbReference type="SUPFAM" id="SSF53850">
    <property type="entry name" value="Periplasmic binding protein-like II"/>
    <property type="match status" value="1"/>
</dbReference>
<dbReference type="KEGG" id="cari:FNU76_16145"/>
<keyword evidence="2" id="KW-1185">Reference proteome</keyword>
<protein>
    <submittedName>
        <fullName evidence="1">Phosphate ABC transporter substrate-binding protein</fullName>
    </submittedName>
</protein>
<organism evidence="1 2">
    <name type="scientific">Chitinimonas arctica</name>
    <dbReference type="NCBI Taxonomy" id="2594795"/>
    <lineage>
        <taxon>Bacteria</taxon>
        <taxon>Pseudomonadati</taxon>
        <taxon>Pseudomonadota</taxon>
        <taxon>Betaproteobacteria</taxon>
        <taxon>Neisseriales</taxon>
        <taxon>Chitinibacteraceae</taxon>
        <taxon>Chitinimonas</taxon>
    </lineage>
</organism>
<accession>A0A516SHZ0</accession>
<name>A0A516SHZ0_9NEIS</name>
<proteinExistence type="predicted"/>
<dbReference type="EMBL" id="CP041730">
    <property type="protein sequence ID" value="QDQ27756.1"/>
    <property type="molecule type" value="Genomic_DNA"/>
</dbReference>
<dbReference type="AlphaFoldDB" id="A0A516SHZ0"/>
<dbReference type="Proteomes" id="UP000317550">
    <property type="component" value="Chromosome"/>
</dbReference>
<dbReference type="Gene3D" id="3.40.190.10">
    <property type="entry name" value="Periplasmic binding protein-like II"/>
    <property type="match status" value="1"/>
</dbReference>
<sequence length="152" mass="16723">MQNARSTSPLSRHRWWALPLSLAFWGLPVLAEDWLLVADGKSKLGKLSPEQAASLYLGALAEIPGAGRVIPLDQAETSMLYLQFHATVTRKTPAQRLAYWSKMLFNGKGEPPRQLSNSQEVIKLLRGNPSMIGYIEKSALDGSLKVLLAGRP</sequence>
<gene>
    <name evidence="1" type="ORF">FNU76_16145</name>
</gene>
<dbReference type="RefSeq" id="WP_144279144.1">
    <property type="nucleotide sequence ID" value="NZ_CP041730.1"/>
</dbReference>
<reference evidence="2" key="1">
    <citation type="submission" date="2019-07" db="EMBL/GenBank/DDBJ databases">
        <title>Chitinimonas sp. nov., isolated from Ny-Alesund, arctica soil.</title>
        <authorList>
            <person name="Xu Q."/>
            <person name="Peng F."/>
        </authorList>
    </citation>
    <scope>NUCLEOTIDE SEQUENCE [LARGE SCALE GENOMIC DNA]</scope>
    <source>
        <strain evidence="2">R3-44</strain>
    </source>
</reference>